<evidence type="ECO:0000256" key="1">
    <source>
        <dbReference type="ARBA" id="ARBA00022723"/>
    </source>
</evidence>
<dbReference type="InterPro" id="IPR001841">
    <property type="entry name" value="Znf_RING"/>
</dbReference>
<keyword evidence="6" id="KW-0812">Transmembrane</keyword>
<dbReference type="SUPFAM" id="SSF57850">
    <property type="entry name" value="RING/U-box"/>
    <property type="match status" value="1"/>
</dbReference>
<dbReference type="PROSITE" id="PS50089">
    <property type="entry name" value="ZF_RING_2"/>
    <property type="match status" value="1"/>
</dbReference>
<keyword evidence="3" id="KW-0862">Zinc</keyword>
<keyword evidence="6" id="KW-1133">Transmembrane helix</keyword>
<keyword evidence="1" id="KW-0479">Metal-binding</keyword>
<dbReference type="SMART" id="SM00184">
    <property type="entry name" value="RING"/>
    <property type="match status" value="1"/>
</dbReference>
<evidence type="ECO:0000259" key="7">
    <source>
        <dbReference type="PROSITE" id="PS50089"/>
    </source>
</evidence>
<accession>A0A8X6G4W3</accession>
<feature type="transmembrane region" description="Helical" evidence="6">
    <location>
        <begin position="128"/>
        <end position="154"/>
    </location>
</feature>
<name>A0A8X6G4W3_TRICU</name>
<protein>
    <recommendedName>
        <fullName evidence="7">RING-type domain-containing protein</fullName>
    </recommendedName>
</protein>
<dbReference type="PANTHER" id="PTHR45969:SF69">
    <property type="entry name" value="FINGER DOMAIN PROTEIN, PUTATIVE (AFU_ORTHOLOGUE AFUA_3G12190)-RELATED"/>
    <property type="match status" value="1"/>
</dbReference>
<dbReference type="Proteomes" id="UP000887116">
    <property type="component" value="Unassembled WGS sequence"/>
</dbReference>
<keyword evidence="2 4" id="KW-0863">Zinc-finger</keyword>
<dbReference type="EMBL" id="BMAO01004602">
    <property type="protein sequence ID" value="GFQ95712.1"/>
    <property type="molecule type" value="Genomic_DNA"/>
</dbReference>
<dbReference type="PANTHER" id="PTHR45969">
    <property type="entry name" value="RING ZINC FINGER PROTEIN-RELATED"/>
    <property type="match status" value="1"/>
</dbReference>
<keyword evidence="6" id="KW-0472">Membrane</keyword>
<evidence type="ECO:0000313" key="9">
    <source>
        <dbReference type="Proteomes" id="UP000887116"/>
    </source>
</evidence>
<dbReference type="AlphaFoldDB" id="A0A8X6G4W3"/>
<dbReference type="GO" id="GO:0008270">
    <property type="term" value="F:zinc ion binding"/>
    <property type="evidence" value="ECO:0007669"/>
    <property type="project" value="UniProtKB-KW"/>
</dbReference>
<feature type="domain" description="RING-type" evidence="7">
    <location>
        <begin position="35"/>
        <end position="75"/>
    </location>
</feature>
<proteinExistence type="predicted"/>
<feature type="region of interest" description="Disordered" evidence="5">
    <location>
        <begin position="1"/>
        <end position="28"/>
    </location>
</feature>
<organism evidence="8 9">
    <name type="scientific">Trichonephila clavata</name>
    <name type="common">Joro spider</name>
    <name type="synonym">Nephila clavata</name>
    <dbReference type="NCBI Taxonomy" id="2740835"/>
    <lineage>
        <taxon>Eukaryota</taxon>
        <taxon>Metazoa</taxon>
        <taxon>Ecdysozoa</taxon>
        <taxon>Arthropoda</taxon>
        <taxon>Chelicerata</taxon>
        <taxon>Arachnida</taxon>
        <taxon>Araneae</taxon>
        <taxon>Araneomorphae</taxon>
        <taxon>Entelegynae</taxon>
        <taxon>Araneoidea</taxon>
        <taxon>Nephilidae</taxon>
        <taxon>Trichonephila</taxon>
    </lineage>
</organism>
<dbReference type="InterPro" id="IPR013083">
    <property type="entry name" value="Znf_RING/FYVE/PHD"/>
</dbReference>
<evidence type="ECO:0000256" key="5">
    <source>
        <dbReference type="SAM" id="MobiDB-lite"/>
    </source>
</evidence>
<keyword evidence="9" id="KW-1185">Reference proteome</keyword>
<evidence type="ECO:0000256" key="4">
    <source>
        <dbReference type="PROSITE-ProRule" id="PRU00175"/>
    </source>
</evidence>
<dbReference type="OrthoDB" id="6424625at2759"/>
<dbReference type="GO" id="GO:0061630">
    <property type="term" value="F:ubiquitin protein ligase activity"/>
    <property type="evidence" value="ECO:0007669"/>
    <property type="project" value="TreeGrafter"/>
</dbReference>
<feature type="transmembrane region" description="Helical" evidence="6">
    <location>
        <begin position="104"/>
        <end position="122"/>
    </location>
</feature>
<feature type="region of interest" description="Disordered" evidence="5">
    <location>
        <begin position="164"/>
        <end position="190"/>
    </location>
</feature>
<feature type="compositionally biased region" description="Basic residues" evidence="5">
    <location>
        <begin position="1"/>
        <end position="25"/>
    </location>
</feature>
<feature type="region of interest" description="Disordered" evidence="5">
    <location>
        <begin position="77"/>
        <end position="98"/>
    </location>
</feature>
<sequence length="209" mass="23883">MGKCHKKKQTPKCSKRGRPPIKKLSKPNSNKKIQCSICLDTSRCRKLKRLQCSHVFHEKCINEWLHTNENCPDCREPSQKSESANTSRGSEDSNSNASTSNDKVATFLLLLLLGIIPLGLPRNERKRYFLNIIVCLCLLLLLVVKTNLILFFLLKKSKPWENAKKRRKCQSAPSGVDPQSKDYRNPNRNPIRIKQSNALFVWIPLGVES</sequence>
<evidence type="ECO:0000256" key="2">
    <source>
        <dbReference type="ARBA" id="ARBA00022771"/>
    </source>
</evidence>
<evidence type="ECO:0000256" key="3">
    <source>
        <dbReference type="ARBA" id="ARBA00022833"/>
    </source>
</evidence>
<feature type="compositionally biased region" description="Polar residues" evidence="5">
    <location>
        <begin position="80"/>
        <end position="98"/>
    </location>
</feature>
<evidence type="ECO:0000313" key="8">
    <source>
        <dbReference type="EMBL" id="GFQ95712.1"/>
    </source>
</evidence>
<dbReference type="Gene3D" id="3.30.40.10">
    <property type="entry name" value="Zinc/RING finger domain, C3HC4 (zinc finger)"/>
    <property type="match status" value="1"/>
</dbReference>
<gene>
    <name evidence="8" type="ORF">TNCT_101131</name>
</gene>
<evidence type="ECO:0000256" key="6">
    <source>
        <dbReference type="SAM" id="Phobius"/>
    </source>
</evidence>
<dbReference type="Pfam" id="PF13639">
    <property type="entry name" value="zf-RING_2"/>
    <property type="match status" value="1"/>
</dbReference>
<comment type="caution">
    <text evidence="8">The sequence shown here is derived from an EMBL/GenBank/DDBJ whole genome shotgun (WGS) entry which is preliminary data.</text>
</comment>
<dbReference type="GO" id="GO:0016567">
    <property type="term" value="P:protein ubiquitination"/>
    <property type="evidence" value="ECO:0007669"/>
    <property type="project" value="TreeGrafter"/>
</dbReference>
<reference evidence="8" key="1">
    <citation type="submission" date="2020-07" db="EMBL/GenBank/DDBJ databases">
        <title>Multicomponent nature underlies the extraordinary mechanical properties of spider dragline silk.</title>
        <authorList>
            <person name="Kono N."/>
            <person name="Nakamura H."/>
            <person name="Mori M."/>
            <person name="Yoshida Y."/>
            <person name="Ohtoshi R."/>
            <person name="Malay A.D."/>
            <person name="Moran D.A.P."/>
            <person name="Tomita M."/>
            <person name="Numata K."/>
            <person name="Arakawa K."/>
        </authorList>
    </citation>
    <scope>NUCLEOTIDE SEQUENCE</scope>
</reference>